<feature type="domain" description="GP-PDE" evidence="1">
    <location>
        <begin position="36"/>
        <end position="265"/>
    </location>
</feature>
<evidence type="ECO:0000313" key="3">
    <source>
        <dbReference type="Proteomes" id="UP000601171"/>
    </source>
</evidence>
<sequence>MRSRSSKVNGLLIIIFLMCIMIFESTALASSELPHQPLIAHAGGHIYGYKYTNSLEALENSYNNGFRFIELDFDWTQDNQIVLIHDWSGMASRLFMTEPRVFTKAEFNNTPVLQNLTLLDIENLVKWLEDKSDVNIVTDVKTRNLDFLQYIGLNYGHIKNQLIPQVYSFDEYLKAKELGYENIILTLYKSNYTDDEIVGFAKNNELFAITMPVERGYTYLPMRLKESGVLSYVHTVNDLYTFEELNKNGVYGIYTDYFQMNHWVE</sequence>
<dbReference type="InterPro" id="IPR017946">
    <property type="entry name" value="PLC-like_Pdiesterase_TIM-brl"/>
</dbReference>
<name>A0A926IJK7_9FIRM</name>
<dbReference type="Pfam" id="PF03009">
    <property type="entry name" value="GDPD"/>
    <property type="match status" value="1"/>
</dbReference>
<dbReference type="PANTHER" id="PTHR46211">
    <property type="entry name" value="GLYCEROPHOSPHORYL DIESTER PHOSPHODIESTERASE"/>
    <property type="match status" value="1"/>
</dbReference>
<evidence type="ECO:0000313" key="2">
    <source>
        <dbReference type="EMBL" id="MBC8587551.1"/>
    </source>
</evidence>
<dbReference type="RefSeq" id="WP_262429002.1">
    <property type="nucleotide sequence ID" value="NZ_JACRTG010000012.1"/>
</dbReference>
<comment type="caution">
    <text evidence="2">The sequence shown here is derived from an EMBL/GenBank/DDBJ whole genome shotgun (WGS) entry which is preliminary data.</text>
</comment>
<dbReference type="GO" id="GO:0008081">
    <property type="term" value="F:phosphoric diester hydrolase activity"/>
    <property type="evidence" value="ECO:0007669"/>
    <property type="project" value="InterPro"/>
</dbReference>
<gene>
    <name evidence="2" type="ORF">H8707_04760</name>
</gene>
<accession>A0A926IJK7</accession>
<dbReference type="Proteomes" id="UP000601171">
    <property type="component" value="Unassembled WGS sequence"/>
</dbReference>
<dbReference type="PANTHER" id="PTHR46211:SF14">
    <property type="entry name" value="GLYCEROPHOSPHODIESTER PHOSPHODIESTERASE"/>
    <property type="match status" value="1"/>
</dbReference>
<reference evidence="2" key="1">
    <citation type="submission" date="2020-08" db="EMBL/GenBank/DDBJ databases">
        <title>Genome public.</title>
        <authorList>
            <person name="Liu C."/>
            <person name="Sun Q."/>
        </authorList>
    </citation>
    <scope>NUCLEOTIDE SEQUENCE</scope>
    <source>
        <strain evidence="2">BX21</strain>
    </source>
</reference>
<dbReference type="PROSITE" id="PS51704">
    <property type="entry name" value="GP_PDE"/>
    <property type="match status" value="1"/>
</dbReference>
<dbReference type="Gene3D" id="3.20.20.190">
    <property type="entry name" value="Phosphatidylinositol (PI) phosphodiesterase"/>
    <property type="match status" value="1"/>
</dbReference>
<dbReference type="InterPro" id="IPR030395">
    <property type="entry name" value="GP_PDE_dom"/>
</dbReference>
<proteinExistence type="predicted"/>
<dbReference type="AlphaFoldDB" id="A0A926IJK7"/>
<protein>
    <submittedName>
        <fullName evidence="2">Amidohydrolase</fullName>
    </submittedName>
</protein>
<evidence type="ECO:0000259" key="1">
    <source>
        <dbReference type="PROSITE" id="PS51704"/>
    </source>
</evidence>
<dbReference type="GO" id="GO:0006629">
    <property type="term" value="P:lipid metabolic process"/>
    <property type="evidence" value="ECO:0007669"/>
    <property type="project" value="InterPro"/>
</dbReference>
<dbReference type="EMBL" id="JACRTG010000012">
    <property type="protein sequence ID" value="MBC8587551.1"/>
    <property type="molecule type" value="Genomic_DNA"/>
</dbReference>
<organism evidence="2 3">
    <name type="scientific">Paratissierella segnis</name>
    <dbReference type="NCBI Taxonomy" id="2763679"/>
    <lineage>
        <taxon>Bacteria</taxon>
        <taxon>Bacillati</taxon>
        <taxon>Bacillota</taxon>
        <taxon>Tissierellia</taxon>
        <taxon>Tissierellales</taxon>
        <taxon>Tissierellaceae</taxon>
        <taxon>Paratissierella</taxon>
    </lineage>
</organism>
<dbReference type="SUPFAM" id="SSF51695">
    <property type="entry name" value="PLC-like phosphodiesterases"/>
    <property type="match status" value="1"/>
</dbReference>
<keyword evidence="3" id="KW-1185">Reference proteome</keyword>